<dbReference type="AlphaFoldDB" id="A0A8J7WGN1"/>
<dbReference type="Gene3D" id="1.10.540.10">
    <property type="entry name" value="Acyl-CoA dehydrogenase/oxidase, N-terminal domain"/>
    <property type="match status" value="1"/>
</dbReference>
<evidence type="ECO:0000259" key="7">
    <source>
        <dbReference type="Pfam" id="PF02771"/>
    </source>
</evidence>
<dbReference type="PANTHER" id="PTHR43884:SF20">
    <property type="entry name" value="ACYL-COA DEHYDROGENASE FADE28"/>
    <property type="match status" value="1"/>
</dbReference>
<dbReference type="EMBL" id="JAGSXH010000005">
    <property type="protein sequence ID" value="MBS2961921.1"/>
    <property type="molecule type" value="Genomic_DNA"/>
</dbReference>
<comment type="caution">
    <text evidence="8">The sequence shown here is derived from an EMBL/GenBank/DDBJ whole genome shotgun (WGS) entry which is preliminary data.</text>
</comment>
<dbReference type="Gene3D" id="1.20.140.10">
    <property type="entry name" value="Butyryl-CoA Dehydrogenase, subunit A, domain 3"/>
    <property type="match status" value="1"/>
</dbReference>
<comment type="cofactor">
    <cofactor evidence="1">
        <name>FAD</name>
        <dbReference type="ChEBI" id="CHEBI:57692"/>
    </cofactor>
</comment>
<dbReference type="InterPro" id="IPR037069">
    <property type="entry name" value="AcylCoA_DH/ox_N_sf"/>
</dbReference>
<gene>
    <name evidence="8" type="ORF">KGA66_02595</name>
</gene>
<keyword evidence="9" id="KW-1185">Reference proteome</keyword>
<dbReference type="GO" id="GO:0050660">
    <property type="term" value="F:flavin adenine dinucleotide binding"/>
    <property type="evidence" value="ECO:0007669"/>
    <property type="project" value="InterPro"/>
</dbReference>
<evidence type="ECO:0000259" key="6">
    <source>
        <dbReference type="Pfam" id="PF00441"/>
    </source>
</evidence>
<dbReference type="InterPro" id="IPR036250">
    <property type="entry name" value="AcylCo_DH-like_C"/>
</dbReference>
<feature type="domain" description="Acyl-CoA dehydrogenase/oxidase N-terminal" evidence="7">
    <location>
        <begin position="12"/>
        <end position="78"/>
    </location>
</feature>
<evidence type="ECO:0000313" key="8">
    <source>
        <dbReference type="EMBL" id="MBS2961921.1"/>
    </source>
</evidence>
<sequence>MLADRSPHNAVLARCETDEPYDPAVWKALAADLGCAGLAVPEKLGGAGASWREAAVVAEEVGRAVTPVPFLTGSVIATAALLAAPASASADRADSADGAGAESVAALLADLAAGHATAVLAVPFSSCPTPAGSGSGAGFPETVRVDADGHLTGTVTSVADASIADVLLVPAMAASGPAFFAVGARAAGVTRDAVISLDLTRRLSDITFASAPARRLADADGAVQALARGLTVGAALLASEQLGVAQACLDMSVAYLKTRSQFGRLIGSYQALKHRAADLWAAIAQARAVARYAAVCVAQDDPDTPVAVALAQAYCSTVAVRAAEECVQFHGGIGFTWEHPAHLYLKRAKSASLALGTAAQHRAALGRLVNLPPAN</sequence>
<evidence type="ECO:0000256" key="1">
    <source>
        <dbReference type="ARBA" id="ARBA00001974"/>
    </source>
</evidence>
<accession>A0A8J7WGN1</accession>
<dbReference type="InterPro" id="IPR046373">
    <property type="entry name" value="Acyl-CoA_Oxase/DH_mid-dom_sf"/>
</dbReference>
<evidence type="ECO:0000256" key="3">
    <source>
        <dbReference type="ARBA" id="ARBA00022630"/>
    </source>
</evidence>
<dbReference type="Pfam" id="PF02771">
    <property type="entry name" value="Acyl-CoA_dh_N"/>
    <property type="match status" value="1"/>
</dbReference>
<keyword evidence="5" id="KW-0560">Oxidoreductase</keyword>
<comment type="similarity">
    <text evidence="2">Belongs to the acyl-CoA dehydrogenase family.</text>
</comment>
<dbReference type="Gene3D" id="2.40.110.10">
    <property type="entry name" value="Butyryl-CoA Dehydrogenase, subunit A, domain 2"/>
    <property type="match status" value="1"/>
</dbReference>
<dbReference type="SUPFAM" id="SSF47203">
    <property type="entry name" value="Acyl-CoA dehydrogenase C-terminal domain-like"/>
    <property type="match status" value="1"/>
</dbReference>
<feature type="domain" description="Acyl-CoA dehydrogenase/oxidase C-terminal" evidence="6">
    <location>
        <begin position="223"/>
        <end position="367"/>
    </location>
</feature>
<reference evidence="8" key="1">
    <citation type="submission" date="2021-04" db="EMBL/GenBank/DDBJ databases">
        <title>Genome based classification of Actinospica acidithermotolerans sp. nov., an actinobacterium isolated from an Indonesian hot spring.</title>
        <authorList>
            <person name="Kusuma A.B."/>
            <person name="Putra K.E."/>
            <person name="Nafisah S."/>
            <person name="Loh J."/>
            <person name="Nouioui I."/>
            <person name="Goodfellow M."/>
        </authorList>
    </citation>
    <scope>NUCLEOTIDE SEQUENCE</scope>
    <source>
        <strain evidence="8">DSM 45618</strain>
    </source>
</reference>
<evidence type="ECO:0000256" key="4">
    <source>
        <dbReference type="ARBA" id="ARBA00022827"/>
    </source>
</evidence>
<dbReference type="GO" id="GO:0003995">
    <property type="term" value="F:acyl-CoA dehydrogenase activity"/>
    <property type="evidence" value="ECO:0007669"/>
    <property type="project" value="TreeGrafter"/>
</dbReference>
<dbReference type="Pfam" id="PF00441">
    <property type="entry name" value="Acyl-CoA_dh_1"/>
    <property type="match status" value="1"/>
</dbReference>
<keyword evidence="3" id="KW-0285">Flavoprotein</keyword>
<name>A0A8J7WGN1_9ACTN</name>
<keyword evidence="4" id="KW-0274">FAD</keyword>
<dbReference type="PANTHER" id="PTHR43884">
    <property type="entry name" value="ACYL-COA DEHYDROGENASE"/>
    <property type="match status" value="1"/>
</dbReference>
<organism evidence="8 9">
    <name type="scientific">Actinocrinis puniceicyclus</name>
    <dbReference type="NCBI Taxonomy" id="977794"/>
    <lineage>
        <taxon>Bacteria</taxon>
        <taxon>Bacillati</taxon>
        <taxon>Actinomycetota</taxon>
        <taxon>Actinomycetes</taxon>
        <taxon>Catenulisporales</taxon>
        <taxon>Actinospicaceae</taxon>
        <taxon>Actinocrinis</taxon>
    </lineage>
</organism>
<evidence type="ECO:0000313" key="9">
    <source>
        <dbReference type="Proteomes" id="UP000677913"/>
    </source>
</evidence>
<dbReference type="InterPro" id="IPR009100">
    <property type="entry name" value="AcylCoA_DH/oxidase_NM_dom_sf"/>
</dbReference>
<dbReference type="InterPro" id="IPR009075">
    <property type="entry name" value="AcylCo_DH/oxidase_C"/>
</dbReference>
<protein>
    <submittedName>
        <fullName evidence="8">Acyl-CoA/acyl-ACP dehydrogenase</fullName>
    </submittedName>
</protein>
<evidence type="ECO:0000256" key="5">
    <source>
        <dbReference type="ARBA" id="ARBA00023002"/>
    </source>
</evidence>
<proteinExistence type="inferred from homology"/>
<dbReference type="SUPFAM" id="SSF56645">
    <property type="entry name" value="Acyl-CoA dehydrogenase NM domain-like"/>
    <property type="match status" value="1"/>
</dbReference>
<dbReference type="InterPro" id="IPR013786">
    <property type="entry name" value="AcylCoA_DH/ox_N"/>
</dbReference>
<dbReference type="Proteomes" id="UP000677913">
    <property type="component" value="Unassembled WGS sequence"/>
</dbReference>
<evidence type="ECO:0000256" key="2">
    <source>
        <dbReference type="ARBA" id="ARBA00009347"/>
    </source>
</evidence>